<dbReference type="AlphaFoldDB" id="A0A819CR67"/>
<dbReference type="GO" id="GO:0005737">
    <property type="term" value="C:cytoplasm"/>
    <property type="evidence" value="ECO:0007669"/>
    <property type="project" value="TreeGrafter"/>
</dbReference>
<evidence type="ECO:0000256" key="2">
    <source>
        <dbReference type="ARBA" id="ARBA00009533"/>
    </source>
</evidence>
<dbReference type="PANTHER" id="PTHR45677">
    <property type="entry name" value="GLUTAMATE DECARBOXYLASE-RELATED"/>
    <property type="match status" value="1"/>
</dbReference>
<dbReference type="GO" id="GO:0030170">
    <property type="term" value="F:pyridoxal phosphate binding"/>
    <property type="evidence" value="ECO:0007669"/>
    <property type="project" value="InterPro"/>
</dbReference>
<keyword evidence="3" id="KW-0210">Decarboxylase</keyword>
<reference evidence="7" key="1">
    <citation type="submission" date="2021-02" db="EMBL/GenBank/DDBJ databases">
        <authorList>
            <person name="Nowell W R."/>
        </authorList>
    </citation>
    <scope>NUCLEOTIDE SEQUENCE</scope>
</reference>
<evidence type="ECO:0000256" key="5">
    <source>
        <dbReference type="ARBA" id="ARBA00023239"/>
    </source>
</evidence>
<evidence type="ECO:0000256" key="4">
    <source>
        <dbReference type="ARBA" id="ARBA00022898"/>
    </source>
</evidence>
<dbReference type="PANTHER" id="PTHR45677:SF8">
    <property type="entry name" value="CYSTEINE SULFINIC ACID DECARBOXYLASE"/>
    <property type="match status" value="1"/>
</dbReference>
<dbReference type="Pfam" id="PF00282">
    <property type="entry name" value="Pyridoxal_deC"/>
    <property type="match status" value="1"/>
</dbReference>
<evidence type="ECO:0000256" key="1">
    <source>
        <dbReference type="ARBA" id="ARBA00001933"/>
    </source>
</evidence>
<comment type="cofactor">
    <cofactor evidence="1 6">
        <name>pyridoxal 5'-phosphate</name>
        <dbReference type="ChEBI" id="CHEBI:597326"/>
    </cofactor>
</comment>
<evidence type="ECO:0000256" key="3">
    <source>
        <dbReference type="ARBA" id="ARBA00022793"/>
    </source>
</evidence>
<keyword evidence="4 6" id="KW-0663">Pyridoxal phosphate</keyword>
<sequence length="365" mass="40872">MTSYALKIGEYQLNNDYSIQFKIDLNSPITLKLCHNYVVIGSVSFNNDQCSLLTHQLCETANDLYELLTDLLSTASSSPNSKICLVGDDHLNVSLPIYFSSRNLTKIWSFTIEFLKSPSFNNNTIEEITLDPLDWTDTKSLGHQIMDDMIDYLRDLRFRPTWRPVPLAVQESLAQQDIPLKSQTPWQVYDEVRSLIFPYPLGTLIGVFAELITATMNNQSWDGNQASIYLERQVLTWLKIIIGFPNDETCSGALVSGTSVATIVALAVARKKFHDRKMKIYCSTDAHNCIIRAVDILGIGKENIIIIPTNKQRQIDLQILEKSIDLNFGGVIIGSTGTVGTGAIDDLNGLADLCARHPNDLWYMG</sequence>
<comment type="caution">
    <text evidence="7">The sequence shown here is derived from an EMBL/GenBank/DDBJ whole genome shotgun (WGS) entry which is preliminary data.</text>
</comment>
<dbReference type="Gene3D" id="3.40.640.10">
    <property type="entry name" value="Type I PLP-dependent aspartate aminotransferase-like (Major domain)"/>
    <property type="match status" value="1"/>
</dbReference>
<organism evidence="7 8">
    <name type="scientific">Rotaria sordida</name>
    <dbReference type="NCBI Taxonomy" id="392033"/>
    <lineage>
        <taxon>Eukaryota</taxon>
        <taxon>Metazoa</taxon>
        <taxon>Spiralia</taxon>
        <taxon>Gnathifera</taxon>
        <taxon>Rotifera</taxon>
        <taxon>Eurotatoria</taxon>
        <taxon>Bdelloidea</taxon>
        <taxon>Philodinida</taxon>
        <taxon>Philodinidae</taxon>
        <taxon>Rotaria</taxon>
    </lineage>
</organism>
<protein>
    <submittedName>
        <fullName evidence="7">Uncharacterized protein</fullName>
    </submittedName>
</protein>
<gene>
    <name evidence="7" type="ORF">JBS370_LOCUS16550</name>
</gene>
<dbReference type="SUPFAM" id="SSF53383">
    <property type="entry name" value="PLP-dependent transferases"/>
    <property type="match status" value="1"/>
</dbReference>
<dbReference type="Proteomes" id="UP000663836">
    <property type="component" value="Unassembled WGS sequence"/>
</dbReference>
<accession>A0A819CR67</accession>
<dbReference type="GO" id="GO:0019752">
    <property type="term" value="P:carboxylic acid metabolic process"/>
    <property type="evidence" value="ECO:0007669"/>
    <property type="project" value="InterPro"/>
</dbReference>
<evidence type="ECO:0000313" key="8">
    <source>
        <dbReference type="Proteomes" id="UP000663836"/>
    </source>
</evidence>
<dbReference type="InterPro" id="IPR002129">
    <property type="entry name" value="PyrdxlP-dep_de-COase"/>
</dbReference>
<dbReference type="InterPro" id="IPR015424">
    <property type="entry name" value="PyrdxlP-dep_Trfase"/>
</dbReference>
<name>A0A819CR67_9BILA</name>
<comment type="similarity">
    <text evidence="2 6">Belongs to the group II decarboxylase family.</text>
</comment>
<proteinExistence type="inferred from homology"/>
<dbReference type="EMBL" id="CAJOBD010001674">
    <property type="protein sequence ID" value="CAF3822493.1"/>
    <property type="molecule type" value="Genomic_DNA"/>
</dbReference>
<dbReference type="GO" id="GO:0016831">
    <property type="term" value="F:carboxy-lyase activity"/>
    <property type="evidence" value="ECO:0007669"/>
    <property type="project" value="UniProtKB-KW"/>
</dbReference>
<dbReference type="InterPro" id="IPR015421">
    <property type="entry name" value="PyrdxlP-dep_Trfase_major"/>
</dbReference>
<evidence type="ECO:0000313" key="7">
    <source>
        <dbReference type="EMBL" id="CAF3822493.1"/>
    </source>
</evidence>
<evidence type="ECO:0000256" key="6">
    <source>
        <dbReference type="RuleBase" id="RU000382"/>
    </source>
</evidence>
<keyword evidence="5 6" id="KW-0456">Lyase</keyword>